<dbReference type="KEGG" id="cthu:HUR95_15660"/>
<dbReference type="eggNOG" id="ENOG5033DYR">
    <property type="taxonomic scope" value="Bacteria"/>
</dbReference>
<dbReference type="EMBL" id="AFCE01000015">
    <property type="protein sequence ID" value="EGL84261.1"/>
    <property type="molecule type" value="Genomic_DNA"/>
</dbReference>
<dbReference type="OrthoDB" id="2679415at2"/>
<name>F5L321_CALTT</name>
<evidence type="ECO:0000313" key="4">
    <source>
        <dbReference type="Proteomes" id="UP000010716"/>
    </source>
</evidence>
<keyword evidence="5" id="KW-1185">Reference proteome</keyword>
<evidence type="ECO:0000313" key="3">
    <source>
        <dbReference type="EMBL" id="QZT33644.1"/>
    </source>
</evidence>
<evidence type="ECO:0000313" key="5">
    <source>
        <dbReference type="Proteomes" id="UP000825179"/>
    </source>
</evidence>
<dbReference type="AlphaFoldDB" id="F5L321"/>
<dbReference type="Gene3D" id="1.20.5.170">
    <property type="match status" value="1"/>
</dbReference>
<reference evidence="3 5" key="2">
    <citation type="journal article" date="2020" name="Extremophiles">
        <title>Genomic analysis of Caldalkalibacillus thermarum TA2.A1 reveals aerobic alkaliphilic metabolism and evolutionary hallmarks linking alkaliphilic bacteria and plant life.</title>
        <authorList>
            <person name="de Jong S.I."/>
            <person name="van den Broek M.A."/>
            <person name="Merkel A.Y."/>
            <person name="de la Torre Cortes P."/>
            <person name="Kalamorz F."/>
            <person name="Cook G.M."/>
            <person name="van Loosdrecht M.C.M."/>
            <person name="McMillan D.G.G."/>
        </authorList>
    </citation>
    <scope>NUCLEOTIDE SEQUENCE [LARGE SCALE GENOMIC DNA]</scope>
    <source>
        <strain evidence="3 5">TA2.A1</strain>
    </source>
</reference>
<dbReference type="RefSeq" id="WP_007502117.1">
    <property type="nucleotide sequence ID" value="NZ_AFCE01000015.1"/>
</dbReference>
<reference evidence="2 4" key="1">
    <citation type="journal article" date="2011" name="J. Bacteriol.">
        <title>Draft genome sequence of the thermoalkaliphilic Caldalkalibacillus thermarum strain TA2.A1.</title>
        <authorList>
            <person name="Kalamorz F."/>
            <person name="Keis S."/>
            <person name="McMillan D.G."/>
            <person name="Olsson K."/>
            <person name="Stanton J.A."/>
            <person name="Stockwell P."/>
            <person name="Black M.A."/>
            <person name="Klingeman D.M."/>
            <person name="Land M.L."/>
            <person name="Han C.S."/>
            <person name="Martin S.L."/>
            <person name="Becher S.A."/>
            <person name="Peddie C.J."/>
            <person name="Morgan H.W."/>
            <person name="Matthies D."/>
            <person name="Preiss L."/>
            <person name="Meier T."/>
            <person name="Brown S.D."/>
            <person name="Cook G.M."/>
        </authorList>
    </citation>
    <scope>NUCLEOTIDE SEQUENCE [LARGE SCALE GENOMIC DNA]</scope>
    <source>
        <strain evidence="2 4">TA2.A1</strain>
    </source>
</reference>
<gene>
    <name evidence="2" type="ORF">CathTA2_0181</name>
    <name evidence="3" type="ORF">HUR95_15660</name>
</gene>
<evidence type="ECO:0000313" key="2">
    <source>
        <dbReference type="EMBL" id="EGL84261.1"/>
    </source>
</evidence>
<accession>F5L321</accession>
<reference evidence="3" key="3">
    <citation type="submission" date="2021-08" db="EMBL/GenBank/DDBJ databases">
        <authorList>
            <person name="de Jong S."/>
            <person name="van den Broek M."/>
            <person name="Merkel A."/>
            <person name="de la Torre Cortes P."/>
            <person name="Kalamorz F."/>
            <person name="Cook G."/>
            <person name="van Loosdrecht M."/>
            <person name="McMillan D."/>
        </authorList>
    </citation>
    <scope>NUCLEOTIDE SEQUENCE</scope>
    <source>
        <strain evidence="3">TA2.A1</strain>
    </source>
</reference>
<organism evidence="2 4">
    <name type="scientific">Caldalkalibacillus thermarum (strain TA2.A1)</name>
    <dbReference type="NCBI Taxonomy" id="986075"/>
    <lineage>
        <taxon>Bacteria</taxon>
        <taxon>Bacillati</taxon>
        <taxon>Bacillota</taxon>
        <taxon>Bacilli</taxon>
        <taxon>Bacillales</taxon>
        <taxon>Bacillaceae</taxon>
        <taxon>Caldalkalibacillus</taxon>
    </lineage>
</organism>
<dbReference type="Proteomes" id="UP000010716">
    <property type="component" value="Unassembled WGS sequence"/>
</dbReference>
<feature type="coiled-coil region" evidence="1">
    <location>
        <begin position="50"/>
        <end position="94"/>
    </location>
</feature>
<dbReference type="Proteomes" id="UP000825179">
    <property type="component" value="Chromosome"/>
</dbReference>
<proteinExistence type="predicted"/>
<dbReference type="EMBL" id="CP082237">
    <property type="protein sequence ID" value="QZT33644.1"/>
    <property type="molecule type" value="Genomic_DNA"/>
</dbReference>
<keyword evidence="1" id="KW-0175">Coiled coil</keyword>
<sequence>MFIEKINLVVSEKLLQQIASEQQRQRELLTQLISIIKSTNVKVSHLDSKVSQLDSKMTQIDQKVSELENTVGEILKLQKKQENLLQQLSQGQERQDKILETLALRSLEQETEIREMKRIK</sequence>
<protein>
    <submittedName>
        <fullName evidence="2">Uncharacterized protein</fullName>
    </submittedName>
</protein>
<evidence type="ECO:0000256" key="1">
    <source>
        <dbReference type="SAM" id="Coils"/>
    </source>
</evidence>